<keyword evidence="3" id="KW-1185">Reference proteome</keyword>
<feature type="region of interest" description="Disordered" evidence="1">
    <location>
        <begin position="199"/>
        <end position="226"/>
    </location>
</feature>
<feature type="compositionally biased region" description="Acidic residues" evidence="1">
    <location>
        <begin position="210"/>
        <end position="223"/>
    </location>
</feature>
<gene>
    <name evidence="2" type="ORF">JTE90_004867</name>
</gene>
<evidence type="ECO:0000313" key="3">
    <source>
        <dbReference type="Proteomes" id="UP000827092"/>
    </source>
</evidence>
<proteinExistence type="predicted"/>
<protein>
    <submittedName>
        <fullName evidence="2">Uncharacterized protein</fullName>
    </submittedName>
</protein>
<feature type="compositionally biased region" description="Polar residues" evidence="1">
    <location>
        <begin position="44"/>
        <end position="64"/>
    </location>
</feature>
<feature type="region of interest" description="Disordered" evidence="1">
    <location>
        <begin position="1"/>
        <end position="71"/>
    </location>
</feature>
<feature type="region of interest" description="Disordered" evidence="1">
    <location>
        <begin position="85"/>
        <end position="116"/>
    </location>
</feature>
<feature type="compositionally biased region" description="Polar residues" evidence="1">
    <location>
        <begin position="1"/>
        <end position="20"/>
    </location>
</feature>
<feature type="region of interest" description="Disordered" evidence="1">
    <location>
        <begin position="253"/>
        <end position="281"/>
    </location>
</feature>
<dbReference type="AlphaFoldDB" id="A0AAV6UUA7"/>
<evidence type="ECO:0000313" key="2">
    <source>
        <dbReference type="EMBL" id="KAG8187121.1"/>
    </source>
</evidence>
<feature type="compositionally biased region" description="Basic residues" evidence="1">
    <location>
        <begin position="263"/>
        <end position="275"/>
    </location>
</feature>
<dbReference type="EMBL" id="JAFNEN010000278">
    <property type="protein sequence ID" value="KAG8187121.1"/>
    <property type="molecule type" value="Genomic_DNA"/>
</dbReference>
<feature type="region of interest" description="Disordered" evidence="1">
    <location>
        <begin position="129"/>
        <end position="182"/>
    </location>
</feature>
<feature type="compositionally biased region" description="Basic and acidic residues" evidence="1">
    <location>
        <begin position="199"/>
        <end position="209"/>
    </location>
</feature>
<organism evidence="2 3">
    <name type="scientific">Oedothorax gibbosus</name>
    <dbReference type="NCBI Taxonomy" id="931172"/>
    <lineage>
        <taxon>Eukaryota</taxon>
        <taxon>Metazoa</taxon>
        <taxon>Ecdysozoa</taxon>
        <taxon>Arthropoda</taxon>
        <taxon>Chelicerata</taxon>
        <taxon>Arachnida</taxon>
        <taxon>Araneae</taxon>
        <taxon>Araneomorphae</taxon>
        <taxon>Entelegynae</taxon>
        <taxon>Araneoidea</taxon>
        <taxon>Linyphiidae</taxon>
        <taxon>Erigoninae</taxon>
        <taxon>Oedothorax</taxon>
    </lineage>
</organism>
<feature type="compositionally biased region" description="Polar residues" evidence="1">
    <location>
        <begin position="136"/>
        <end position="150"/>
    </location>
</feature>
<sequence>MEKQNITSKHPQSPETTEVASNVGACFVIDDNPENKDGGCDVASDSSGSSGTIVYSEMYSTSENESPEDRKACVILDYEPEDNIKGEHSAKLNSLSQKDSTDGRSVTAGGTSDDRYVVSTLTPCAIPHRKLKVRFRNTSPTDSDKNQSGYESDVDYSRDGESSGNVTDSDTESKKTLAEKSKHAIEKAIERLDAIKEDIAEFEAQNRPDDEPEEYEEDIDDEPGSSCTDTMVETYDSTDFEVDTGIPRHILYKLQGREDKPRPEKRKGSKNTKRKLSTEDA</sequence>
<reference evidence="2 3" key="1">
    <citation type="journal article" date="2022" name="Nat. Ecol. Evol.">
        <title>A masculinizing supergene underlies an exaggerated male reproductive morph in a spider.</title>
        <authorList>
            <person name="Hendrickx F."/>
            <person name="De Corte Z."/>
            <person name="Sonet G."/>
            <person name="Van Belleghem S.M."/>
            <person name="Kostlbacher S."/>
            <person name="Vangestel C."/>
        </authorList>
    </citation>
    <scope>NUCLEOTIDE SEQUENCE [LARGE SCALE GENOMIC DNA]</scope>
    <source>
        <strain evidence="2">W744_W776</strain>
    </source>
</reference>
<name>A0AAV6UUA7_9ARAC</name>
<evidence type="ECO:0000256" key="1">
    <source>
        <dbReference type="SAM" id="MobiDB-lite"/>
    </source>
</evidence>
<feature type="compositionally biased region" description="Basic and acidic residues" evidence="1">
    <location>
        <begin position="171"/>
        <end position="182"/>
    </location>
</feature>
<dbReference type="Proteomes" id="UP000827092">
    <property type="component" value="Unassembled WGS sequence"/>
</dbReference>
<comment type="caution">
    <text evidence="2">The sequence shown here is derived from an EMBL/GenBank/DDBJ whole genome shotgun (WGS) entry which is preliminary data.</text>
</comment>
<accession>A0AAV6UUA7</accession>